<dbReference type="KEGG" id="ptm:GSPATT00011754001"/>
<name>A0CZG4_PARTE</name>
<organism evidence="1 2">
    <name type="scientific">Paramecium tetraurelia</name>
    <dbReference type="NCBI Taxonomy" id="5888"/>
    <lineage>
        <taxon>Eukaryota</taxon>
        <taxon>Sar</taxon>
        <taxon>Alveolata</taxon>
        <taxon>Ciliophora</taxon>
        <taxon>Intramacronucleata</taxon>
        <taxon>Oligohymenophorea</taxon>
        <taxon>Peniculida</taxon>
        <taxon>Parameciidae</taxon>
        <taxon>Paramecium</taxon>
    </lineage>
</organism>
<dbReference type="HOGENOM" id="CLU_3072823_0_0_1"/>
<reference evidence="1 2" key="1">
    <citation type="journal article" date="2006" name="Nature">
        <title>Global trends of whole-genome duplications revealed by the ciliate Paramecium tetraurelia.</title>
        <authorList>
            <consortium name="Genoscope"/>
            <person name="Aury J.-M."/>
            <person name="Jaillon O."/>
            <person name="Duret L."/>
            <person name="Noel B."/>
            <person name="Jubin C."/>
            <person name="Porcel B.M."/>
            <person name="Segurens B."/>
            <person name="Daubin V."/>
            <person name="Anthouard V."/>
            <person name="Aiach N."/>
            <person name="Arnaiz O."/>
            <person name="Billaut A."/>
            <person name="Beisson J."/>
            <person name="Blanc I."/>
            <person name="Bouhouche K."/>
            <person name="Camara F."/>
            <person name="Duharcourt S."/>
            <person name="Guigo R."/>
            <person name="Gogendeau D."/>
            <person name="Katinka M."/>
            <person name="Keller A.-M."/>
            <person name="Kissmehl R."/>
            <person name="Klotz C."/>
            <person name="Koll F."/>
            <person name="Le Moue A."/>
            <person name="Lepere C."/>
            <person name="Malinsky S."/>
            <person name="Nowacki M."/>
            <person name="Nowak J.K."/>
            <person name="Plattner H."/>
            <person name="Poulain J."/>
            <person name="Ruiz F."/>
            <person name="Serrano V."/>
            <person name="Zagulski M."/>
            <person name="Dessen P."/>
            <person name="Betermier M."/>
            <person name="Weissenbach J."/>
            <person name="Scarpelli C."/>
            <person name="Schachter V."/>
            <person name="Sperling L."/>
            <person name="Meyer E."/>
            <person name="Cohen J."/>
            <person name="Wincker P."/>
        </authorList>
    </citation>
    <scope>NUCLEOTIDE SEQUENCE [LARGE SCALE GENOMIC DNA]</scope>
    <source>
        <strain evidence="1 2">Stock d4-2</strain>
    </source>
</reference>
<evidence type="ECO:0000313" key="1">
    <source>
        <dbReference type="EMBL" id="CAK76181.1"/>
    </source>
</evidence>
<dbReference type="AlphaFoldDB" id="A0CZG4"/>
<sequence>MQIFDLSKSSGGFYDDNGMRDGFWIDLCQISLMFDKLLLQGSTIMEKELENGI</sequence>
<keyword evidence="2" id="KW-1185">Reference proteome</keyword>
<gene>
    <name evidence="1" type="ORF">GSPATT00011754001</name>
</gene>
<dbReference type="EMBL" id="CT868230">
    <property type="protein sequence ID" value="CAK76181.1"/>
    <property type="molecule type" value="Genomic_DNA"/>
</dbReference>
<dbReference type="Proteomes" id="UP000000600">
    <property type="component" value="Unassembled WGS sequence"/>
</dbReference>
<proteinExistence type="predicted"/>
<dbReference type="GeneID" id="5029363"/>
<dbReference type="RefSeq" id="XP_001443578.1">
    <property type="nucleotide sequence ID" value="XM_001443541.1"/>
</dbReference>
<protein>
    <submittedName>
        <fullName evidence="1">Uncharacterized protein</fullName>
    </submittedName>
</protein>
<accession>A0CZG4</accession>
<dbReference type="InParanoid" id="A0CZG4"/>
<evidence type="ECO:0000313" key="2">
    <source>
        <dbReference type="Proteomes" id="UP000000600"/>
    </source>
</evidence>